<evidence type="ECO:0000313" key="2">
    <source>
        <dbReference type="EMBL" id="MBD2701923.1"/>
    </source>
</evidence>
<dbReference type="PROSITE" id="PS51257">
    <property type="entry name" value="PROKAR_LIPOPROTEIN"/>
    <property type="match status" value="1"/>
</dbReference>
<evidence type="ECO:0000259" key="1">
    <source>
        <dbReference type="Pfam" id="PF10988"/>
    </source>
</evidence>
<dbReference type="InterPro" id="IPR021255">
    <property type="entry name" value="DUF2807"/>
</dbReference>
<proteinExistence type="predicted"/>
<accession>A0A927AR80</accession>
<gene>
    <name evidence="2" type="ORF">IC229_14840</name>
</gene>
<organism evidence="2 3">
    <name type="scientific">Spirosoma profusum</name>
    <dbReference type="NCBI Taxonomy" id="2771354"/>
    <lineage>
        <taxon>Bacteria</taxon>
        <taxon>Pseudomonadati</taxon>
        <taxon>Bacteroidota</taxon>
        <taxon>Cytophagia</taxon>
        <taxon>Cytophagales</taxon>
        <taxon>Cytophagaceae</taxon>
        <taxon>Spirosoma</taxon>
    </lineage>
</organism>
<feature type="domain" description="Putative auto-transporter adhesin head GIN" evidence="1">
    <location>
        <begin position="42"/>
        <end position="222"/>
    </location>
</feature>
<dbReference type="AlphaFoldDB" id="A0A927AR80"/>
<dbReference type="RefSeq" id="WP_190887775.1">
    <property type="nucleotide sequence ID" value="NZ_JACWZY010000011.1"/>
</dbReference>
<protein>
    <submittedName>
        <fullName evidence="2">DUF2807 domain-containing protein</fullName>
    </submittedName>
</protein>
<comment type="caution">
    <text evidence="2">The sequence shown here is derived from an EMBL/GenBank/DDBJ whole genome shotgun (WGS) entry which is preliminary data.</text>
</comment>
<dbReference type="Gene3D" id="2.160.20.120">
    <property type="match status" value="1"/>
</dbReference>
<dbReference type="Proteomes" id="UP000598820">
    <property type="component" value="Unassembled WGS sequence"/>
</dbReference>
<keyword evidence="3" id="KW-1185">Reference proteome</keyword>
<sequence length="237" mass="25188">MIHTRIFCFILIAFLFTLAGCSLKREDVGPYQPDDQTYSLSNFDRLDMGSAFGITVKQGATFNVTADGDRRNLDDLDVYVRGGTLHAQYRNSRNRKYQTNFTITMPTLRGVEFSGATRSTVTGFSGLDNLDVTLSGASEGQFTVQATQMTVDLSGASTLRITGSGKGISAELSGASSLQGFGYPASSGNINASGASKANVNVTDNLVVDASGASKVRYMGAPKVNQRTSGASSVERE</sequence>
<reference evidence="2" key="1">
    <citation type="submission" date="2020-09" db="EMBL/GenBank/DDBJ databases">
        <authorList>
            <person name="Kim M.K."/>
        </authorList>
    </citation>
    <scope>NUCLEOTIDE SEQUENCE</scope>
    <source>
        <strain evidence="2">BT702</strain>
    </source>
</reference>
<name>A0A927AR80_9BACT</name>
<evidence type="ECO:0000313" key="3">
    <source>
        <dbReference type="Proteomes" id="UP000598820"/>
    </source>
</evidence>
<dbReference type="EMBL" id="JACWZY010000011">
    <property type="protein sequence ID" value="MBD2701923.1"/>
    <property type="molecule type" value="Genomic_DNA"/>
</dbReference>
<dbReference type="Pfam" id="PF10988">
    <property type="entry name" value="DUF2807"/>
    <property type="match status" value="1"/>
</dbReference>